<keyword evidence="1" id="KW-0040">ANK repeat</keyword>
<dbReference type="CDD" id="cd03716">
    <property type="entry name" value="SOCS_ASB_like"/>
    <property type="match status" value="1"/>
</dbReference>
<dbReference type="AlphaFoldDB" id="A0AA88XIK9"/>
<name>A0AA88XIK9_PINIB</name>
<dbReference type="PANTHER" id="PTHR24118:SF99">
    <property type="entry name" value="POTE ANKYRIN DOMAIN FAMILY MEMBER 3C-RELATED"/>
    <property type="match status" value="1"/>
</dbReference>
<dbReference type="SMART" id="SM00253">
    <property type="entry name" value="SOCS"/>
    <property type="match status" value="1"/>
</dbReference>
<dbReference type="PANTHER" id="PTHR24118">
    <property type="entry name" value="POTE ANKYRIN DOMAIN"/>
    <property type="match status" value="1"/>
</dbReference>
<evidence type="ECO:0000256" key="2">
    <source>
        <dbReference type="SAM" id="MobiDB-lite"/>
    </source>
</evidence>
<dbReference type="SMART" id="SM00248">
    <property type="entry name" value="ANK"/>
    <property type="match status" value="8"/>
</dbReference>
<evidence type="ECO:0000313" key="4">
    <source>
        <dbReference type="EMBL" id="KAK3085868.1"/>
    </source>
</evidence>
<dbReference type="InterPro" id="IPR036770">
    <property type="entry name" value="Ankyrin_rpt-contain_sf"/>
</dbReference>
<feature type="repeat" description="ANK" evidence="1">
    <location>
        <begin position="336"/>
        <end position="368"/>
    </location>
</feature>
<dbReference type="PROSITE" id="PS50297">
    <property type="entry name" value="ANK_REP_REGION"/>
    <property type="match status" value="1"/>
</dbReference>
<proteinExistence type="predicted"/>
<feature type="compositionally biased region" description="Basic residues" evidence="2">
    <location>
        <begin position="180"/>
        <end position="189"/>
    </location>
</feature>
<dbReference type="PROSITE" id="PS50225">
    <property type="entry name" value="SOCS"/>
    <property type="match status" value="1"/>
</dbReference>
<comment type="caution">
    <text evidence="4">The sequence shown here is derived from an EMBL/GenBank/DDBJ whole genome shotgun (WGS) entry which is preliminary data.</text>
</comment>
<evidence type="ECO:0000256" key="1">
    <source>
        <dbReference type="PROSITE-ProRule" id="PRU00023"/>
    </source>
</evidence>
<protein>
    <recommendedName>
        <fullName evidence="3">SOCS box domain-containing protein</fullName>
    </recommendedName>
</protein>
<accession>A0AA88XIK9</accession>
<feature type="domain" description="SOCS box" evidence="3">
    <location>
        <begin position="555"/>
        <end position="598"/>
    </location>
</feature>
<dbReference type="EMBL" id="VSWD01000012">
    <property type="protein sequence ID" value="KAK3085868.1"/>
    <property type="molecule type" value="Genomic_DNA"/>
</dbReference>
<gene>
    <name evidence="4" type="ORF">FSP39_009843</name>
</gene>
<reference evidence="4" key="1">
    <citation type="submission" date="2019-08" db="EMBL/GenBank/DDBJ databases">
        <title>The improved chromosome-level genome for the pearl oyster Pinctada fucata martensii using PacBio sequencing and Hi-C.</title>
        <authorList>
            <person name="Zheng Z."/>
        </authorList>
    </citation>
    <scope>NUCLEOTIDE SEQUENCE</scope>
    <source>
        <strain evidence="4">ZZ-2019</strain>
        <tissue evidence="4">Adductor muscle</tissue>
    </source>
</reference>
<dbReference type="Gene3D" id="1.25.40.20">
    <property type="entry name" value="Ankyrin repeat-containing domain"/>
    <property type="match status" value="2"/>
</dbReference>
<evidence type="ECO:0000259" key="3">
    <source>
        <dbReference type="PROSITE" id="PS50225"/>
    </source>
</evidence>
<dbReference type="SMART" id="SM00969">
    <property type="entry name" value="SOCS_box"/>
    <property type="match status" value="1"/>
</dbReference>
<dbReference type="InterPro" id="IPR036036">
    <property type="entry name" value="SOCS_box-like_dom_sf"/>
</dbReference>
<dbReference type="Pfam" id="PF07525">
    <property type="entry name" value="SOCS_box"/>
    <property type="match status" value="1"/>
</dbReference>
<dbReference type="GO" id="GO:0035556">
    <property type="term" value="P:intracellular signal transduction"/>
    <property type="evidence" value="ECO:0007669"/>
    <property type="project" value="InterPro"/>
</dbReference>
<dbReference type="Pfam" id="PF12796">
    <property type="entry name" value="Ank_2"/>
    <property type="match status" value="1"/>
</dbReference>
<dbReference type="PROSITE" id="PS50088">
    <property type="entry name" value="ANK_REPEAT"/>
    <property type="match status" value="2"/>
</dbReference>
<dbReference type="SUPFAM" id="SSF158235">
    <property type="entry name" value="SOCS box-like"/>
    <property type="match status" value="1"/>
</dbReference>
<sequence>MLSYDTDGHMNTSHYDKRDDFNFSITDLPFLSSNIPSSPAYGVFISQLIRHARASTKYTDFVMRDSRLSDKLLSQGYVCDRLTSSLRKFYGRYGELVIHYDVPLSRMGIIFCHRPFKPSNQRLYSMSSEMEVTACDSSTELKRRVLRASRRCLLYMGTWLHGPSEKDNADSLQRRPKSALKTKRVRFKDKTKTQNKPGGGLYDGLVIKTPPPEKLLRMLEQKPDSLPAVREFFDLIYQREYDKVKKMLKENSVDVNSRDVDDPLFPTPLLVATQLNDGELVKILLKAKPKPANVNDENIRGRRPIWWAAKFANEYITDLLVNGKQKCEVNELDKETGCAPLYQAILSNSAEVCQLLIRAGANINLKRMSFTAETETPLIKAVMLNNKDICEVLINNLCKMHTKTETGMNALHYAAAMCRYEICGLLLESGMKVHSKSNSGVTAMTISIEMHNPVLVRTLLKFGYKMDKKYKWKETPLQQAIKTHSWECAMTLIHFGCNIKRDKTPSYFHMAVDEKLVRVAKFLAELNPLVLNESWIRQQKWPVSIYRRPDIYEWLMEESKQPQSLKRLCRGKIYHYLGRYAILKVPELTLPEPMKEYLTLKDHVKDKFYKEIPIEKKECPFDCPVVCSMKRCAPIELSTSDSEDESSSDEEVKKDDKIYCEICQDRHSPHEHENTTLHLTTRRLSSRQIVT</sequence>
<dbReference type="InterPro" id="IPR002110">
    <property type="entry name" value="Ankyrin_rpt"/>
</dbReference>
<dbReference type="Proteomes" id="UP001186944">
    <property type="component" value="Unassembled WGS sequence"/>
</dbReference>
<dbReference type="Gene3D" id="1.10.750.20">
    <property type="entry name" value="SOCS box"/>
    <property type="match status" value="1"/>
</dbReference>
<dbReference type="InterPro" id="IPR001496">
    <property type="entry name" value="SOCS_box"/>
</dbReference>
<dbReference type="SUPFAM" id="SSF48403">
    <property type="entry name" value="Ankyrin repeat"/>
    <property type="match status" value="1"/>
</dbReference>
<organism evidence="4 5">
    <name type="scientific">Pinctada imbricata</name>
    <name type="common">Atlantic pearl-oyster</name>
    <name type="synonym">Pinctada martensii</name>
    <dbReference type="NCBI Taxonomy" id="66713"/>
    <lineage>
        <taxon>Eukaryota</taxon>
        <taxon>Metazoa</taxon>
        <taxon>Spiralia</taxon>
        <taxon>Lophotrochozoa</taxon>
        <taxon>Mollusca</taxon>
        <taxon>Bivalvia</taxon>
        <taxon>Autobranchia</taxon>
        <taxon>Pteriomorphia</taxon>
        <taxon>Pterioida</taxon>
        <taxon>Pterioidea</taxon>
        <taxon>Pteriidae</taxon>
        <taxon>Pinctada</taxon>
    </lineage>
</organism>
<evidence type="ECO:0000313" key="5">
    <source>
        <dbReference type="Proteomes" id="UP001186944"/>
    </source>
</evidence>
<feature type="repeat" description="ANK" evidence="1">
    <location>
        <begin position="406"/>
        <end position="438"/>
    </location>
</feature>
<feature type="region of interest" description="Disordered" evidence="2">
    <location>
        <begin position="180"/>
        <end position="204"/>
    </location>
</feature>
<keyword evidence="5" id="KW-1185">Reference proteome</keyword>